<evidence type="ECO:0000256" key="1">
    <source>
        <dbReference type="SAM" id="SignalP"/>
    </source>
</evidence>
<proteinExistence type="predicted"/>
<dbReference type="EMBL" id="JANBVN010000138">
    <property type="protein sequence ID" value="KAJ9138969.1"/>
    <property type="molecule type" value="Genomic_DNA"/>
</dbReference>
<evidence type="ECO:0000313" key="2">
    <source>
        <dbReference type="EMBL" id="KAJ9138969.1"/>
    </source>
</evidence>
<evidence type="ECO:0008006" key="4">
    <source>
        <dbReference type="Google" id="ProtNLM"/>
    </source>
</evidence>
<keyword evidence="1" id="KW-0732">Signal</keyword>
<organism evidence="2 3">
    <name type="scientific">Coniochaeta hoffmannii</name>
    <dbReference type="NCBI Taxonomy" id="91930"/>
    <lineage>
        <taxon>Eukaryota</taxon>
        <taxon>Fungi</taxon>
        <taxon>Dikarya</taxon>
        <taxon>Ascomycota</taxon>
        <taxon>Pezizomycotina</taxon>
        <taxon>Sordariomycetes</taxon>
        <taxon>Sordariomycetidae</taxon>
        <taxon>Coniochaetales</taxon>
        <taxon>Coniochaetaceae</taxon>
        <taxon>Coniochaeta</taxon>
    </lineage>
</organism>
<sequence>MLFRTVAVSVAALPVALSLPTYTIPSAFRKFLALIEDSCVYPESPYEIQNFTIWTPAPGSNASMTIDFGYVDESTNIETSCHYNATSKNVARPQLTPRYACDNSVVEFIWQNGTLTMIEAACPDAGSGFEAAGSAKPVLDCAATSCGYTYGDGNLCKASTLQSNFTSLQPTPE</sequence>
<dbReference type="AlphaFoldDB" id="A0AA38RKX2"/>
<name>A0AA38RKX2_9PEZI</name>
<comment type="caution">
    <text evidence="2">The sequence shown here is derived from an EMBL/GenBank/DDBJ whole genome shotgun (WGS) entry which is preliminary data.</text>
</comment>
<evidence type="ECO:0000313" key="3">
    <source>
        <dbReference type="Proteomes" id="UP001174691"/>
    </source>
</evidence>
<protein>
    <recommendedName>
        <fullName evidence="4">AA1-like domain-containing protein</fullName>
    </recommendedName>
</protein>
<feature type="chain" id="PRO_5041334676" description="AA1-like domain-containing protein" evidence="1">
    <location>
        <begin position="19"/>
        <end position="173"/>
    </location>
</feature>
<gene>
    <name evidence="2" type="ORF">NKR19_g7664</name>
</gene>
<keyword evidence="3" id="KW-1185">Reference proteome</keyword>
<feature type="signal peptide" evidence="1">
    <location>
        <begin position="1"/>
        <end position="18"/>
    </location>
</feature>
<accession>A0AA38RKX2</accession>
<reference evidence="2" key="1">
    <citation type="submission" date="2022-07" db="EMBL/GenBank/DDBJ databases">
        <title>Fungi with potential for degradation of polypropylene.</title>
        <authorList>
            <person name="Gostincar C."/>
        </authorList>
    </citation>
    <scope>NUCLEOTIDE SEQUENCE</scope>
    <source>
        <strain evidence="2">EXF-13287</strain>
    </source>
</reference>
<dbReference type="Proteomes" id="UP001174691">
    <property type="component" value="Unassembled WGS sequence"/>
</dbReference>